<evidence type="ECO:0000313" key="10">
    <source>
        <dbReference type="EMBL" id="MDQ0645694.1"/>
    </source>
</evidence>
<sequence length="391" mass="39871">MRFYLDHAATTPLRPEARDAWLAATEVIGNASSTHGAGQDARRLLEESRERIAAVLGCDPIEVVLTSGGTESINTALRGLWAARITDVDAIVLPDGEHHASMDTVTALAAEGAVVRRVALSETGRIEVEAFADALSGAALATALVANNEVGTINDAAALADAAAAARIPLHLDAVSALGHVPLSFRGLRADAAPGVGLVAMSVAGHKVGAPVGVGALIVARTARLTGLLHGGAQQRGLRAGTQDVAGAAAFAVALELAEAERATEVERLSALRDRLISGIRSAVPSSTLLGDPYDRLPNNVHVLFPGAVGESLLFLLDVAGVAASTGSACQAGVAEPSHVVMAMGRSEQDARSVLRFTLGRTSDDADVDAVLATISDAYDRASGSASGSRS</sequence>
<dbReference type="Gene3D" id="3.90.1150.10">
    <property type="entry name" value="Aspartate Aminotransferase, domain 1"/>
    <property type="match status" value="1"/>
</dbReference>
<evidence type="ECO:0000256" key="5">
    <source>
        <dbReference type="ARBA" id="ARBA00022898"/>
    </source>
</evidence>
<keyword evidence="5" id="KW-0663">Pyridoxal phosphate</keyword>
<dbReference type="InterPro" id="IPR015424">
    <property type="entry name" value="PyrdxlP-dep_Trfase"/>
</dbReference>
<keyword evidence="7" id="KW-0411">Iron-sulfur</keyword>
<dbReference type="EMBL" id="JAUSXK010000001">
    <property type="protein sequence ID" value="MDQ0645694.1"/>
    <property type="molecule type" value="Genomic_DNA"/>
</dbReference>
<evidence type="ECO:0000313" key="11">
    <source>
        <dbReference type="Proteomes" id="UP001239085"/>
    </source>
</evidence>
<organism evidence="10 11">
    <name type="scientific">Microbacterium murale</name>
    <dbReference type="NCBI Taxonomy" id="1081040"/>
    <lineage>
        <taxon>Bacteria</taxon>
        <taxon>Bacillati</taxon>
        <taxon>Actinomycetota</taxon>
        <taxon>Actinomycetes</taxon>
        <taxon>Micrococcales</taxon>
        <taxon>Microbacteriaceae</taxon>
        <taxon>Microbacterium</taxon>
    </lineage>
</organism>
<reference evidence="10 11" key="1">
    <citation type="submission" date="2023-07" db="EMBL/GenBank/DDBJ databases">
        <title>Comparative genomics of wheat-associated soil bacteria to identify genetic determinants of phenazine resistance.</title>
        <authorList>
            <person name="Mouncey N."/>
        </authorList>
    </citation>
    <scope>NUCLEOTIDE SEQUENCE [LARGE SCALE GENOMIC DNA]</scope>
    <source>
        <strain evidence="10 11">W2I7</strain>
    </source>
</reference>
<dbReference type="Gene3D" id="3.40.640.10">
    <property type="entry name" value="Type I PLP-dependent aspartate aminotransferase-like (Major domain)"/>
    <property type="match status" value="1"/>
</dbReference>
<keyword evidence="6" id="KW-0408">Iron</keyword>
<evidence type="ECO:0000256" key="4">
    <source>
        <dbReference type="ARBA" id="ARBA00022723"/>
    </source>
</evidence>
<evidence type="ECO:0000256" key="7">
    <source>
        <dbReference type="ARBA" id="ARBA00023014"/>
    </source>
</evidence>
<comment type="catalytic activity">
    <reaction evidence="8">
        <text>(sulfur carrier)-H + L-cysteine = (sulfur carrier)-SH + L-alanine</text>
        <dbReference type="Rhea" id="RHEA:43892"/>
        <dbReference type="Rhea" id="RHEA-COMP:14737"/>
        <dbReference type="Rhea" id="RHEA-COMP:14739"/>
        <dbReference type="ChEBI" id="CHEBI:29917"/>
        <dbReference type="ChEBI" id="CHEBI:35235"/>
        <dbReference type="ChEBI" id="CHEBI:57972"/>
        <dbReference type="ChEBI" id="CHEBI:64428"/>
        <dbReference type="EC" id="2.8.1.7"/>
    </reaction>
</comment>
<keyword evidence="3 10" id="KW-0808">Transferase</keyword>
<dbReference type="InterPro" id="IPR000192">
    <property type="entry name" value="Aminotrans_V_dom"/>
</dbReference>
<dbReference type="InterPro" id="IPR015422">
    <property type="entry name" value="PyrdxlP-dep_Trfase_small"/>
</dbReference>
<comment type="cofactor">
    <cofactor evidence="1">
        <name>pyridoxal 5'-phosphate</name>
        <dbReference type="ChEBI" id="CHEBI:597326"/>
    </cofactor>
</comment>
<evidence type="ECO:0000256" key="2">
    <source>
        <dbReference type="ARBA" id="ARBA00006490"/>
    </source>
</evidence>
<dbReference type="RefSeq" id="WP_307364205.1">
    <property type="nucleotide sequence ID" value="NZ_JAUSXK010000001.1"/>
</dbReference>
<dbReference type="PANTHER" id="PTHR11601">
    <property type="entry name" value="CYSTEINE DESULFURYLASE FAMILY MEMBER"/>
    <property type="match status" value="1"/>
</dbReference>
<evidence type="ECO:0000256" key="6">
    <source>
        <dbReference type="ARBA" id="ARBA00023004"/>
    </source>
</evidence>
<evidence type="ECO:0000256" key="8">
    <source>
        <dbReference type="ARBA" id="ARBA00050776"/>
    </source>
</evidence>
<dbReference type="Proteomes" id="UP001239085">
    <property type="component" value="Unassembled WGS sequence"/>
</dbReference>
<dbReference type="Pfam" id="PF00266">
    <property type="entry name" value="Aminotran_5"/>
    <property type="match status" value="1"/>
</dbReference>
<proteinExistence type="inferred from homology"/>
<keyword evidence="4" id="KW-0479">Metal-binding</keyword>
<dbReference type="InterPro" id="IPR016454">
    <property type="entry name" value="Cysteine_dSase"/>
</dbReference>
<protein>
    <submittedName>
        <fullName evidence="10">Cysteine desulfurase</fullName>
        <ecNumber evidence="10">2.8.1.7</ecNumber>
    </submittedName>
</protein>
<gene>
    <name evidence="10" type="ORF">QFZ46_003854</name>
</gene>
<dbReference type="Gene3D" id="1.10.260.50">
    <property type="match status" value="1"/>
</dbReference>
<keyword evidence="11" id="KW-1185">Reference proteome</keyword>
<dbReference type="PIRSF" id="PIRSF005572">
    <property type="entry name" value="NifS"/>
    <property type="match status" value="1"/>
</dbReference>
<dbReference type="EC" id="2.8.1.7" evidence="10"/>
<dbReference type="GO" id="GO:0031071">
    <property type="term" value="F:cysteine desulfurase activity"/>
    <property type="evidence" value="ECO:0007669"/>
    <property type="project" value="UniProtKB-EC"/>
</dbReference>
<evidence type="ECO:0000256" key="3">
    <source>
        <dbReference type="ARBA" id="ARBA00022679"/>
    </source>
</evidence>
<name>A0ABU0PEE1_9MICO</name>
<dbReference type="PANTHER" id="PTHR11601:SF34">
    <property type="entry name" value="CYSTEINE DESULFURASE"/>
    <property type="match status" value="1"/>
</dbReference>
<accession>A0ABU0PEE1</accession>
<feature type="domain" description="Aminotransferase class V" evidence="9">
    <location>
        <begin position="4"/>
        <end position="371"/>
    </location>
</feature>
<dbReference type="InterPro" id="IPR015421">
    <property type="entry name" value="PyrdxlP-dep_Trfase_major"/>
</dbReference>
<evidence type="ECO:0000259" key="9">
    <source>
        <dbReference type="Pfam" id="PF00266"/>
    </source>
</evidence>
<dbReference type="SUPFAM" id="SSF53383">
    <property type="entry name" value="PLP-dependent transferases"/>
    <property type="match status" value="1"/>
</dbReference>
<comment type="caution">
    <text evidence="10">The sequence shown here is derived from an EMBL/GenBank/DDBJ whole genome shotgun (WGS) entry which is preliminary data.</text>
</comment>
<evidence type="ECO:0000256" key="1">
    <source>
        <dbReference type="ARBA" id="ARBA00001933"/>
    </source>
</evidence>
<comment type="similarity">
    <text evidence="2">Belongs to the class-V pyridoxal-phosphate-dependent aminotransferase family. NifS/IscS subfamily.</text>
</comment>